<keyword evidence="3 6" id="KW-0812">Transmembrane</keyword>
<evidence type="ECO:0000256" key="6">
    <source>
        <dbReference type="SAM" id="Phobius"/>
    </source>
</evidence>
<keyword evidence="4 6" id="KW-1133">Transmembrane helix</keyword>
<protein>
    <submittedName>
        <fullName evidence="8">RDD family protein</fullName>
    </submittedName>
</protein>
<keyword evidence="5 6" id="KW-0472">Membrane</keyword>
<dbReference type="InterPro" id="IPR051791">
    <property type="entry name" value="Pra-immunoreactive"/>
</dbReference>
<feature type="transmembrane region" description="Helical" evidence="6">
    <location>
        <begin position="12"/>
        <end position="36"/>
    </location>
</feature>
<sequence length="137" mass="15326">MQRTYAILPDRIKAVVIDAIVIVGTMYAIAEVLALFSEVPNFVRIVLFVLIFFLYDPLFTSLNGGTIGHTYSNITVRKDNDNLDRLNFPAALIRFALKSLLGWLSLLTTTADEKKKAIHDMVAKSVVLELPKTKNSK</sequence>
<gene>
    <name evidence="8" type="ORF">HCU67_16200</name>
</gene>
<dbReference type="PANTHER" id="PTHR36115">
    <property type="entry name" value="PROLINE-RICH ANTIGEN HOMOLOG-RELATED"/>
    <property type="match status" value="1"/>
</dbReference>
<name>A0ABX1GUA4_9FLAO</name>
<dbReference type="EMBL" id="JAAWWL010000003">
    <property type="protein sequence ID" value="NKI33493.1"/>
    <property type="molecule type" value="Genomic_DNA"/>
</dbReference>
<keyword evidence="2" id="KW-1003">Cell membrane</keyword>
<keyword evidence="9" id="KW-1185">Reference proteome</keyword>
<dbReference type="Pfam" id="PF06271">
    <property type="entry name" value="RDD"/>
    <property type="match status" value="1"/>
</dbReference>
<feature type="domain" description="RDD" evidence="7">
    <location>
        <begin position="8"/>
        <end position="124"/>
    </location>
</feature>
<evidence type="ECO:0000259" key="7">
    <source>
        <dbReference type="Pfam" id="PF06271"/>
    </source>
</evidence>
<comment type="caution">
    <text evidence="8">The sequence shown here is derived from an EMBL/GenBank/DDBJ whole genome shotgun (WGS) entry which is preliminary data.</text>
</comment>
<proteinExistence type="predicted"/>
<accession>A0ABX1GUA4</accession>
<evidence type="ECO:0000313" key="9">
    <source>
        <dbReference type="Proteomes" id="UP000718451"/>
    </source>
</evidence>
<evidence type="ECO:0000256" key="4">
    <source>
        <dbReference type="ARBA" id="ARBA00022989"/>
    </source>
</evidence>
<evidence type="ECO:0000256" key="1">
    <source>
        <dbReference type="ARBA" id="ARBA00004651"/>
    </source>
</evidence>
<evidence type="ECO:0000313" key="8">
    <source>
        <dbReference type="EMBL" id="NKI33493.1"/>
    </source>
</evidence>
<feature type="transmembrane region" description="Helical" evidence="6">
    <location>
        <begin position="42"/>
        <end position="59"/>
    </location>
</feature>
<evidence type="ECO:0000256" key="5">
    <source>
        <dbReference type="ARBA" id="ARBA00023136"/>
    </source>
</evidence>
<dbReference type="InterPro" id="IPR010432">
    <property type="entry name" value="RDD"/>
</dbReference>
<dbReference type="PANTHER" id="PTHR36115:SF4">
    <property type="entry name" value="MEMBRANE PROTEIN"/>
    <property type="match status" value="1"/>
</dbReference>
<dbReference type="Proteomes" id="UP000718451">
    <property type="component" value="Unassembled WGS sequence"/>
</dbReference>
<evidence type="ECO:0000256" key="2">
    <source>
        <dbReference type="ARBA" id="ARBA00022475"/>
    </source>
</evidence>
<evidence type="ECO:0000256" key="3">
    <source>
        <dbReference type="ARBA" id="ARBA00022692"/>
    </source>
</evidence>
<comment type="subcellular location">
    <subcellularLocation>
        <location evidence="1">Cell membrane</location>
        <topology evidence="1">Multi-pass membrane protein</topology>
    </subcellularLocation>
</comment>
<reference evidence="8 9" key="1">
    <citation type="submission" date="2020-04" db="EMBL/GenBank/DDBJ databases">
        <authorList>
            <person name="Yoon J."/>
        </authorList>
    </citation>
    <scope>NUCLEOTIDE SEQUENCE [LARGE SCALE GENOMIC DNA]</scope>
    <source>
        <strain evidence="8 9">DJ-13</strain>
    </source>
</reference>
<organism evidence="8 9">
    <name type="scientific">Croceivirga thetidis</name>
    <dbReference type="NCBI Taxonomy" id="2721623"/>
    <lineage>
        <taxon>Bacteria</taxon>
        <taxon>Pseudomonadati</taxon>
        <taxon>Bacteroidota</taxon>
        <taxon>Flavobacteriia</taxon>
        <taxon>Flavobacteriales</taxon>
        <taxon>Flavobacteriaceae</taxon>
        <taxon>Croceivirga</taxon>
    </lineage>
</organism>
<dbReference type="RefSeq" id="WP_168553708.1">
    <property type="nucleotide sequence ID" value="NZ_JAAWWL010000003.1"/>
</dbReference>